<evidence type="ECO:0000256" key="1">
    <source>
        <dbReference type="PROSITE-ProRule" id="PRU00103"/>
    </source>
</evidence>
<dbReference type="InterPro" id="IPR016024">
    <property type="entry name" value="ARM-type_fold"/>
</dbReference>
<name>A0AAV8V291_9RHOD</name>
<evidence type="ECO:0000313" key="3">
    <source>
        <dbReference type="Proteomes" id="UP001157974"/>
    </source>
</evidence>
<dbReference type="PANTHER" id="PTHR21467">
    <property type="entry name" value="PROTEIN PHOSPHATASE 4 REGULATORY SUBUNIT 4 PPP4R4"/>
    <property type="match status" value="1"/>
</dbReference>
<dbReference type="InterPro" id="IPR039918">
    <property type="entry name" value="PPP4R4"/>
</dbReference>
<dbReference type="InterPro" id="IPR011989">
    <property type="entry name" value="ARM-like"/>
</dbReference>
<accession>A0AAV8V291</accession>
<reference evidence="2 3" key="1">
    <citation type="journal article" date="2023" name="Nat. Commun.">
        <title>Origin of minicircular mitochondrial genomes in red algae.</title>
        <authorList>
            <person name="Lee Y."/>
            <person name="Cho C.H."/>
            <person name="Lee Y.M."/>
            <person name="Park S.I."/>
            <person name="Yang J.H."/>
            <person name="West J.A."/>
            <person name="Bhattacharya D."/>
            <person name="Yoon H.S."/>
        </authorList>
    </citation>
    <scope>NUCLEOTIDE SEQUENCE [LARGE SCALE GENOMIC DNA]</scope>
    <source>
        <strain evidence="2 3">CCMP1338</strain>
        <tissue evidence="2">Whole cell</tissue>
    </source>
</reference>
<dbReference type="Proteomes" id="UP001157974">
    <property type="component" value="Unassembled WGS sequence"/>
</dbReference>
<feature type="repeat" description="HEAT" evidence="1">
    <location>
        <begin position="222"/>
        <end position="260"/>
    </location>
</feature>
<keyword evidence="3" id="KW-1185">Reference proteome</keyword>
<sequence length="740" mass="82470">MSDNADLDGEGYEGVDYVILNDDVLTSVYNASNVLVEGNDLERLAVLFQFPQFLEHCPSDTINIMIPEICKHAVEWTENAIMASAEALYFVIGLLIPDGTAAAIVDVSLQILERMGRGDIFDAWGEILSMIVPQVTSDEVRTKLIPATLERCTSRTIESRRLAARLIGSLADVTPAEELESLFLQKVVVLCDDKDNSVRAMIAQSLATVGRKLALKVVEENLWPKLCFLVEDDSARVRAAAVRAVARIGDAHKAEAATSNMFKTLLLPMFIEKCKDATITAATDLRTVDDDTYVMLEIFAEVYGYFLDALNPLFEDEETWTLTLNGLRRMVSCNGPTVRHWCAFNLPAVSSCCGDKRPDRIKGVLHALSTDTDVDTRATLAAGIHESARVLRDTELRGELLVSVGELMTDQNPQVRMNALSHFAELLEVMSDKEPAAGKLDKVFTNLEVLSQDSWRTQKVLAEQLNKAAPLIPQEMLCDYVAPVLFQMARESTYLVRNTSITAAVRVLRHISTIRRRDHIHSHFLKEWARGKVYWTRLAYLEGTDVSHTIFGKKLYNRMFAEEAFKMRNDPVSNVRLRLVKLLQNTIAQSWDQKLYTDALAKLVTDSDPEVKEAALECQQAVKDFKGPSPEFIKEDNAREEAEDKFFGRPNTHTQKSGATKPVALTTRNTSNKQFTKGPLPLKPPVPSDVVQSKFTGAEPLEAIAEHGEEPMANGHHGSENIPKAKKPNRKLRIACCVAE</sequence>
<organism evidence="2 3">
    <name type="scientific">Rhodosorus marinus</name>
    <dbReference type="NCBI Taxonomy" id="101924"/>
    <lineage>
        <taxon>Eukaryota</taxon>
        <taxon>Rhodophyta</taxon>
        <taxon>Stylonematophyceae</taxon>
        <taxon>Stylonematales</taxon>
        <taxon>Stylonemataceae</taxon>
        <taxon>Rhodosorus</taxon>
    </lineage>
</organism>
<dbReference type="PROSITE" id="PS50077">
    <property type="entry name" value="HEAT_REPEAT"/>
    <property type="match status" value="2"/>
</dbReference>
<dbReference type="InterPro" id="IPR021133">
    <property type="entry name" value="HEAT_type_2"/>
</dbReference>
<feature type="repeat" description="HEAT" evidence="1">
    <location>
        <begin position="400"/>
        <end position="434"/>
    </location>
</feature>
<comment type="caution">
    <text evidence="2">The sequence shown here is derived from an EMBL/GenBank/DDBJ whole genome shotgun (WGS) entry which is preliminary data.</text>
</comment>
<gene>
    <name evidence="2" type="ORF">NDN08_005670</name>
</gene>
<dbReference type="SUPFAM" id="SSF48371">
    <property type="entry name" value="ARM repeat"/>
    <property type="match status" value="1"/>
</dbReference>
<evidence type="ECO:0008006" key="4">
    <source>
        <dbReference type="Google" id="ProtNLM"/>
    </source>
</evidence>
<dbReference type="EMBL" id="JAMWBK010000001">
    <property type="protein sequence ID" value="KAJ8908970.1"/>
    <property type="molecule type" value="Genomic_DNA"/>
</dbReference>
<proteinExistence type="predicted"/>
<dbReference type="PANTHER" id="PTHR21467:SF0">
    <property type="entry name" value="SERINE_THREONINE-PROTEIN PHOSPHATASE 4 REGULATORY SUBUNIT 4"/>
    <property type="match status" value="1"/>
</dbReference>
<dbReference type="Gene3D" id="1.25.10.10">
    <property type="entry name" value="Leucine-rich Repeat Variant"/>
    <property type="match status" value="1"/>
</dbReference>
<dbReference type="AlphaFoldDB" id="A0AAV8V291"/>
<evidence type="ECO:0000313" key="2">
    <source>
        <dbReference type="EMBL" id="KAJ8908970.1"/>
    </source>
</evidence>
<protein>
    <recommendedName>
        <fullName evidence="4">Condensin complex subunit 1 C-terminal domain-containing protein</fullName>
    </recommendedName>
</protein>